<evidence type="ECO:0000256" key="5">
    <source>
        <dbReference type="SAM" id="Coils"/>
    </source>
</evidence>
<feature type="region of interest" description="Disordered" evidence="6">
    <location>
        <begin position="1252"/>
        <end position="1275"/>
    </location>
</feature>
<dbReference type="InterPro" id="IPR050953">
    <property type="entry name" value="N4_N6_ade-DNA_methylase"/>
</dbReference>
<gene>
    <name evidence="9" type="ORF">WN50_22535</name>
</gene>
<feature type="domain" description="TaqI-like C-terminal specificity" evidence="8">
    <location>
        <begin position="945"/>
        <end position="1056"/>
    </location>
</feature>
<dbReference type="Pfam" id="PF12950">
    <property type="entry name" value="TaqI_C"/>
    <property type="match status" value="1"/>
</dbReference>
<organism evidence="9 10">
    <name type="scientific">Limnoraphis robusta CS-951</name>
    <dbReference type="NCBI Taxonomy" id="1637645"/>
    <lineage>
        <taxon>Bacteria</taxon>
        <taxon>Bacillati</taxon>
        <taxon>Cyanobacteriota</taxon>
        <taxon>Cyanophyceae</taxon>
        <taxon>Oscillatoriophycideae</taxon>
        <taxon>Oscillatoriales</taxon>
        <taxon>Sirenicapillariaceae</taxon>
        <taxon>Limnoraphis</taxon>
    </lineage>
</organism>
<dbReference type="InterPro" id="IPR029063">
    <property type="entry name" value="SAM-dependent_MTases_sf"/>
</dbReference>
<evidence type="ECO:0000256" key="6">
    <source>
        <dbReference type="SAM" id="MobiDB-lite"/>
    </source>
</evidence>
<keyword evidence="1" id="KW-0489">Methyltransferase</keyword>
<evidence type="ECO:0000313" key="9">
    <source>
        <dbReference type="EMBL" id="KKD35940.1"/>
    </source>
</evidence>
<reference evidence="9 10" key="1">
    <citation type="submission" date="2015-06" db="EMBL/GenBank/DDBJ databases">
        <title>Draft genome assembly of filamentous brackish cyanobacterium Limnoraphis robusta strain CS-951.</title>
        <authorList>
            <person name="Willis A."/>
            <person name="Parks M."/>
            <person name="Burford M.A."/>
        </authorList>
    </citation>
    <scope>NUCLEOTIDE SEQUENCE [LARGE SCALE GENOMIC DNA]</scope>
    <source>
        <strain evidence="9 10">CS-951</strain>
    </source>
</reference>
<dbReference type="OrthoDB" id="564694at2"/>
<dbReference type="GO" id="GO:0008170">
    <property type="term" value="F:N-methyltransferase activity"/>
    <property type="evidence" value="ECO:0007669"/>
    <property type="project" value="InterPro"/>
</dbReference>
<evidence type="ECO:0000256" key="4">
    <source>
        <dbReference type="ARBA" id="ARBA00022747"/>
    </source>
</evidence>
<dbReference type="EMBL" id="LATL02000243">
    <property type="protein sequence ID" value="KKD35940.1"/>
    <property type="molecule type" value="Genomic_DNA"/>
</dbReference>
<dbReference type="AlphaFoldDB" id="A0A0F5YCH1"/>
<dbReference type="InterPro" id="IPR002052">
    <property type="entry name" value="DNA_methylase_N6_adenine_CS"/>
</dbReference>
<dbReference type="PATRIC" id="fig|1637645.4.peg.4825"/>
<dbReference type="PRINTS" id="PR00507">
    <property type="entry name" value="N12N6MTFRASE"/>
</dbReference>
<dbReference type="Gene3D" id="3.40.50.150">
    <property type="entry name" value="Vaccinia Virus protein VP39"/>
    <property type="match status" value="1"/>
</dbReference>
<dbReference type="GO" id="GO:0009307">
    <property type="term" value="P:DNA restriction-modification system"/>
    <property type="evidence" value="ECO:0007669"/>
    <property type="project" value="UniProtKB-KW"/>
</dbReference>
<dbReference type="GO" id="GO:0003677">
    <property type="term" value="F:DNA binding"/>
    <property type="evidence" value="ECO:0007669"/>
    <property type="project" value="InterPro"/>
</dbReference>
<feature type="domain" description="DNA methylase adenine-specific" evidence="7">
    <location>
        <begin position="529"/>
        <end position="823"/>
    </location>
</feature>
<feature type="coiled-coil region" evidence="5">
    <location>
        <begin position="235"/>
        <end position="295"/>
    </location>
</feature>
<dbReference type="SUPFAM" id="SSF53335">
    <property type="entry name" value="S-adenosyl-L-methionine-dependent methyltransferases"/>
    <property type="match status" value="1"/>
</dbReference>
<dbReference type="GO" id="GO:0032259">
    <property type="term" value="P:methylation"/>
    <property type="evidence" value="ECO:0007669"/>
    <property type="project" value="UniProtKB-KW"/>
</dbReference>
<keyword evidence="5" id="KW-0175">Coiled coil</keyword>
<name>A0A0F5YCH1_9CYAN</name>
<dbReference type="PANTHER" id="PTHR33841:SF5">
    <property type="entry name" value="DNA METHYLASE (MODIFICATION METHYLASE) (METHYLTRANSFERASE)-RELATED"/>
    <property type="match status" value="1"/>
</dbReference>
<dbReference type="RefSeq" id="WP_046280842.1">
    <property type="nucleotide sequence ID" value="NZ_LATL02000243.1"/>
</dbReference>
<evidence type="ECO:0000259" key="7">
    <source>
        <dbReference type="Pfam" id="PF02384"/>
    </source>
</evidence>
<keyword evidence="4" id="KW-0680">Restriction system</keyword>
<accession>A0A0F5YCH1</accession>
<dbReference type="PROSITE" id="PS00092">
    <property type="entry name" value="N6_MTASE"/>
    <property type="match status" value="1"/>
</dbReference>
<dbReference type="PANTHER" id="PTHR33841">
    <property type="entry name" value="DNA METHYLTRANSFERASE YEEA-RELATED"/>
    <property type="match status" value="1"/>
</dbReference>
<evidence type="ECO:0000256" key="1">
    <source>
        <dbReference type="ARBA" id="ARBA00022603"/>
    </source>
</evidence>
<feature type="compositionally biased region" description="Acidic residues" evidence="6">
    <location>
        <begin position="1263"/>
        <end position="1275"/>
    </location>
</feature>
<keyword evidence="3" id="KW-0949">S-adenosyl-L-methionine</keyword>
<sequence length="1275" mass="146112">MDLVIGNGEAEQLMTHPMNFNEFLTAFFGIFTQRSFRGADFLSYLNRSDAQRSGDEASIVDTAIASPLLGLLGFEAGERVYNQQHLGDRPDFAPSDPVYGTCFIVEDKSTSLSLTFDLNDPNSHLSQLRGYMKGVRLGWLMNGKQFTAWRFDDPDNPQRLIDLEIPAAIQEWNQGEASTLSDATNQALHDLFDLFRKEAFTSLQRLEADLALDEEAWQRQALPLGNGSGNEPLLVEALQSLVLELQRNARRLLTNHLTRYADYQDKANRIADDAVETATQEIQRLRERVLTSLNQIQSLVDLSSDDRAAIDAIFLRLEQDARAYISPKDVFANILTILTRAFQQKYANQPKSPRAPSTLEGGYTPVNDALKPYVEKVFTWHQRQATLRQGYQIDIRVHDDYTVWTALVQETMLGELEEAQRQDEFALQAAYVVFIRLLLIRVCEDKGVFPHRFVSDGGVKRWQENIERYWQFATGNPYNPLMDMAYNNAQNIYAHFFTGRELFNWFLLDQQQLVMTLHQLSRFNFAGVDSDIVGTVYSTYVNRKEKKEKGQYYTPPEIVNYILDEVGYRTGTGIIGANKRLIDPACGSGSFLVAAAKRLVETYKGNANQIDDPSSVLDRVQNNLYGFDLNPFACYLSEVNLLIQVLDLVKLAHDKGQRPKIQRFHIYNVDALARPTGTYRSLMFNTLIAEESDQVDQIKSRSKNTPYANGFAFVVANPPYGASLSDEYKLVLRSDYADIFYGVPDTYTFFLKLGLELLAQQGKLGFITPSTYLMGTNTVALRDQILATGKVEQIVDLPQGIWSDANVDCVLLFLAKEDDESARNAHQPQINILGLRDSLEKLISRNWDETLVQQQMLWISDPKHEISIRYDSLMQQIENACRIQTNGNGHLTKILRLEDVTDSSPAIEPYRTKAEGKVNRYIKTRREVPEGETDWKPLLDSTSFVGRYELRWGDQKPYIKYGGWLWRMREPKYFESPKLLVQSIRNRALKRRLVASFDSQGFFNRKNFINIISKDQQDYDLKYILALFNSSLLNSWYRSRFDNVNINPSYFRQLPIYPADAETQAELVEKVDRILSKNAQLNEFREQGYVIRKQRDGNTVIEIPYDRLLAKVQQRNSNFSTLTLFDAKAAGLFTIPDRCDLQVSISSNVYTPDRYPTSVVLRHNKLWLVVEDDNIRRYLLGYLKLPQWKGKTWDEIKNQVTLPYEANDLNTFFATEQQRRSEIQTLLDEVAQIDAEIDEKVLDLYGITNPGDRQRILGSASNSEEDEANESEEAE</sequence>
<dbReference type="InterPro" id="IPR025931">
    <property type="entry name" value="TaqI_C"/>
</dbReference>
<evidence type="ECO:0000256" key="3">
    <source>
        <dbReference type="ARBA" id="ARBA00022691"/>
    </source>
</evidence>
<evidence type="ECO:0000256" key="2">
    <source>
        <dbReference type="ARBA" id="ARBA00022679"/>
    </source>
</evidence>
<comment type="caution">
    <text evidence="9">The sequence shown here is derived from an EMBL/GenBank/DDBJ whole genome shotgun (WGS) entry which is preliminary data.</text>
</comment>
<keyword evidence="2" id="KW-0808">Transferase</keyword>
<evidence type="ECO:0000313" key="10">
    <source>
        <dbReference type="Proteomes" id="UP000033607"/>
    </source>
</evidence>
<protein>
    <submittedName>
        <fullName evidence="9">Uncharacterized protein</fullName>
    </submittedName>
</protein>
<proteinExistence type="predicted"/>
<dbReference type="SUPFAM" id="SSF116734">
    <property type="entry name" value="DNA methylase specificity domain"/>
    <property type="match status" value="1"/>
</dbReference>
<evidence type="ECO:0000259" key="8">
    <source>
        <dbReference type="Pfam" id="PF12950"/>
    </source>
</evidence>
<dbReference type="Pfam" id="PF02384">
    <property type="entry name" value="N6_Mtase"/>
    <property type="match status" value="1"/>
</dbReference>
<dbReference type="Proteomes" id="UP000033607">
    <property type="component" value="Unassembled WGS sequence"/>
</dbReference>
<dbReference type="GO" id="GO:0009007">
    <property type="term" value="F:site-specific DNA-methyltransferase (adenine-specific) activity"/>
    <property type="evidence" value="ECO:0007669"/>
    <property type="project" value="UniProtKB-EC"/>
</dbReference>
<dbReference type="InterPro" id="IPR003356">
    <property type="entry name" value="DNA_methylase_A-5"/>
</dbReference>